<dbReference type="InterPro" id="IPR023352">
    <property type="entry name" value="MAPEG-like_dom_sf"/>
</dbReference>
<dbReference type="InterPro" id="IPR001129">
    <property type="entry name" value="Membr-assoc_MAPEG"/>
</dbReference>
<reference evidence="6" key="1">
    <citation type="submission" date="2022-06" db="EMBL/GenBank/DDBJ databases">
        <title>Sneathiella actinostolidae sp. nov., isolated from a sea anemonein the Western Pacific Ocean.</title>
        <authorList>
            <person name="Wei M.J."/>
        </authorList>
    </citation>
    <scope>NUCLEOTIDE SEQUENCE</scope>
    <source>
        <strain evidence="6">PHK-P5</strain>
    </source>
</reference>
<dbReference type="SUPFAM" id="SSF161084">
    <property type="entry name" value="MAPEG domain-like"/>
    <property type="match status" value="1"/>
</dbReference>
<organism evidence="6 7">
    <name type="scientific">Sneathiella marina</name>
    <dbReference type="NCBI Taxonomy" id="2950108"/>
    <lineage>
        <taxon>Bacteria</taxon>
        <taxon>Pseudomonadati</taxon>
        <taxon>Pseudomonadota</taxon>
        <taxon>Alphaproteobacteria</taxon>
        <taxon>Sneathiellales</taxon>
        <taxon>Sneathiellaceae</taxon>
        <taxon>Sneathiella</taxon>
    </lineage>
</organism>
<accession>A0ABY4W9D7</accession>
<evidence type="ECO:0000256" key="1">
    <source>
        <dbReference type="ARBA" id="ARBA00004370"/>
    </source>
</evidence>
<evidence type="ECO:0000313" key="6">
    <source>
        <dbReference type="EMBL" id="USG62738.1"/>
    </source>
</evidence>
<keyword evidence="4 5" id="KW-0472">Membrane</keyword>
<sequence length="129" mass="13915">MTGELFWLAMSAALGLILWIPYTAAGAGVVGFKSGTTDVPKPANLPEWAQRSHRVHMNLVESLAPFAVLVLILSISGKADASTSTAAAAFFFARVAHAIIYTMGIPFLRTVAYTVGWVACLYLLWQILM</sequence>
<name>A0ABY4W9D7_9PROT</name>
<dbReference type="Gene3D" id="1.20.120.550">
    <property type="entry name" value="Membrane associated eicosanoid/glutathione metabolism-like domain"/>
    <property type="match status" value="1"/>
</dbReference>
<evidence type="ECO:0000256" key="5">
    <source>
        <dbReference type="SAM" id="Phobius"/>
    </source>
</evidence>
<proteinExistence type="predicted"/>
<keyword evidence="2 5" id="KW-0812">Transmembrane</keyword>
<feature type="transmembrane region" description="Helical" evidence="5">
    <location>
        <begin position="87"/>
        <end position="105"/>
    </location>
</feature>
<dbReference type="RefSeq" id="WP_251936809.1">
    <property type="nucleotide sequence ID" value="NZ_CP098747.1"/>
</dbReference>
<gene>
    <name evidence="6" type="ORF">NBZ79_07075</name>
</gene>
<keyword evidence="3 5" id="KW-1133">Transmembrane helix</keyword>
<evidence type="ECO:0000256" key="3">
    <source>
        <dbReference type="ARBA" id="ARBA00022989"/>
    </source>
</evidence>
<evidence type="ECO:0000256" key="2">
    <source>
        <dbReference type="ARBA" id="ARBA00022692"/>
    </source>
</evidence>
<dbReference type="Proteomes" id="UP001056291">
    <property type="component" value="Chromosome"/>
</dbReference>
<dbReference type="PANTHER" id="PTHR35371">
    <property type="entry name" value="INNER MEMBRANE PROTEIN"/>
    <property type="match status" value="1"/>
</dbReference>
<evidence type="ECO:0000256" key="4">
    <source>
        <dbReference type="ARBA" id="ARBA00023136"/>
    </source>
</evidence>
<dbReference type="EMBL" id="CP098747">
    <property type="protein sequence ID" value="USG62738.1"/>
    <property type="molecule type" value="Genomic_DNA"/>
</dbReference>
<comment type="subcellular location">
    <subcellularLocation>
        <location evidence="1">Membrane</location>
    </subcellularLocation>
</comment>
<dbReference type="Pfam" id="PF01124">
    <property type="entry name" value="MAPEG"/>
    <property type="match status" value="1"/>
</dbReference>
<dbReference type="PANTHER" id="PTHR35371:SF1">
    <property type="entry name" value="BLR7753 PROTEIN"/>
    <property type="match status" value="1"/>
</dbReference>
<feature type="transmembrane region" description="Helical" evidence="5">
    <location>
        <begin position="55"/>
        <end position="75"/>
    </location>
</feature>
<evidence type="ECO:0000313" key="7">
    <source>
        <dbReference type="Proteomes" id="UP001056291"/>
    </source>
</evidence>
<protein>
    <submittedName>
        <fullName evidence="6">MAPEG family protein</fullName>
    </submittedName>
</protein>
<keyword evidence="7" id="KW-1185">Reference proteome</keyword>